<dbReference type="KEGG" id="mdx:BTO20_31350"/>
<name>A0A1Y0CB44_9MYCO</name>
<sequence length="369" mass="39829">MTSLELGVPFLDLCAVNGELQSDYELAWKRVLNHGRFVGGPEVGQFEDSFAEYCEATDCVGVASGTDALELILECLGIGPGDEVIVPANTFVASVEAVCSVGARPRFVDVLPDTLLIDPRAAAAAVRPSTAAILAVHLFGQMADLDALYGVARRNALVLIEDAAQAHGARLRGRRAGGIGVAAAFSFYPGKNLGALGDGGAVVTDDSALAARIRCRADHGRARSDRYCHAERGRNSRLDTVQAAMLSAKLAVLDNANFARRRVMDRYRRQLPPWCLPVATHPDAESVYHLAVVRVRRRAEVTAQLDRHRIGWGIHYPIPCHRQPAYGEFGESLPVAEQAAGEILSLPMSPVMTDSQVDRVCEVLWKVPT</sequence>
<evidence type="ECO:0000256" key="2">
    <source>
        <dbReference type="ARBA" id="ARBA00037999"/>
    </source>
</evidence>
<dbReference type="PIRSF" id="PIRSF000390">
    <property type="entry name" value="PLP_StrS"/>
    <property type="match status" value="1"/>
</dbReference>
<evidence type="ECO:0000256" key="1">
    <source>
        <dbReference type="ARBA" id="ARBA00022898"/>
    </source>
</evidence>
<dbReference type="GO" id="GO:0000271">
    <property type="term" value="P:polysaccharide biosynthetic process"/>
    <property type="evidence" value="ECO:0007669"/>
    <property type="project" value="TreeGrafter"/>
</dbReference>
<keyword evidence="6" id="KW-0808">Transferase</keyword>
<evidence type="ECO:0000256" key="3">
    <source>
        <dbReference type="PIRSR" id="PIRSR000390-1"/>
    </source>
</evidence>
<reference evidence="6 7" key="1">
    <citation type="submission" date="2017-04" db="EMBL/GenBank/DDBJ databases">
        <title>Whole Genome Sequence of 1,4-Dioxane Degrading Bacterium Mycobacterium dioxanotrophicus PH-06.</title>
        <authorList>
            <person name="He Y."/>
        </authorList>
    </citation>
    <scope>NUCLEOTIDE SEQUENCE [LARGE SCALE GENOMIC DNA]</scope>
    <source>
        <strain evidence="6 7">PH-06</strain>
    </source>
</reference>
<feature type="modified residue" description="N6-(pyridoxal phosphate)lysine" evidence="4">
    <location>
        <position position="191"/>
    </location>
</feature>
<dbReference type="InterPro" id="IPR015424">
    <property type="entry name" value="PyrdxlP-dep_Trfase"/>
</dbReference>
<keyword evidence="7" id="KW-1185">Reference proteome</keyword>
<gene>
    <name evidence="6" type="ORF">BTO20_31350</name>
</gene>
<comment type="similarity">
    <text evidence="2 5">Belongs to the DegT/DnrJ/EryC1 family.</text>
</comment>
<dbReference type="InterPro" id="IPR015421">
    <property type="entry name" value="PyrdxlP-dep_Trfase_major"/>
</dbReference>
<keyword evidence="6" id="KW-0032">Aminotransferase</keyword>
<dbReference type="CDD" id="cd00616">
    <property type="entry name" value="AHBA_syn"/>
    <property type="match status" value="1"/>
</dbReference>
<accession>A0A1Y0CB44</accession>
<dbReference type="InterPro" id="IPR015422">
    <property type="entry name" value="PyrdxlP-dep_Trfase_small"/>
</dbReference>
<dbReference type="GO" id="GO:0030170">
    <property type="term" value="F:pyridoxal phosphate binding"/>
    <property type="evidence" value="ECO:0007669"/>
    <property type="project" value="TreeGrafter"/>
</dbReference>
<organism evidence="6 7">
    <name type="scientific">Mycobacterium dioxanotrophicus</name>
    <dbReference type="NCBI Taxonomy" id="482462"/>
    <lineage>
        <taxon>Bacteria</taxon>
        <taxon>Bacillati</taxon>
        <taxon>Actinomycetota</taxon>
        <taxon>Actinomycetes</taxon>
        <taxon>Mycobacteriales</taxon>
        <taxon>Mycobacteriaceae</taxon>
        <taxon>Mycobacterium</taxon>
    </lineage>
</organism>
<dbReference type="OrthoDB" id="9804264at2"/>
<dbReference type="GO" id="GO:0008483">
    <property type="term" value="F:transaminase activity"/>
    <property type="evidence" value="ECO:0007669"/>
    <property type="project" value="UniProtKB-KW"/>
</dbReference>
<feature type="active site" description="Proton acceptor" evidence="3">
    <location>
        <position position="191"/>
    </location>
</feature>
<dbReference type="Proteomes" id="UP000195331">
    <property type="component" value="Chromosome"/>
</dbReference>
<evidence type="ECO:0000313" key="6">
    <source>
        <dbReference type="EMBL" id="ART72459.1"/>
    </source>
</evidence>
<dbReference type="EMBL" id="CP020809">
    <property type="protein sequence ID" value="ART72459.1"/>
    <property type="molecule type" value="Genomic_DNA"/>
</dbReference>
<dbReference type="InterPro" id="IPR000653">
    <property type="entry name" value="DegT/StrS_aminotransferase"/>
</dbReference>
<dbReference type="AlphaFoldDB" id="A0A1Y0CB44"/>
<evidence type="ECO:0000313" key="7">
    <source>
        <dbReference type="Proteomes" id="UP000195331"/>
    </source>
</evidence>
<dbReference type="RefSeq" id="WP_087079765.1">
    <property type="nucleotide sequence ID" value="NZ_CP020809.1"/>
</dbReference>
<dbReference type="SUPFAM" id="SSF53383">
    <property type="entry name" value="PLP-dependent transferases"/>
    <property type="match status" value="1"/>
</dbReference>
<proteinExistence type="inferred from homology"/>
<evidence type="ECO:0000256" key="5">
    <source>
        <dbReference type="RuleBase" id="RU004508"/>
    </source>
</evidence>
<evidence type="ECO:0000256" key="4">
    <source>
        <dbReference type="PIRSR" id="PIRSR000390-2"/>
    </source>
</evidence>
<dbReference type="PANTHER" id="PTHR30244:SF36">
    <property type="entry name" value="3-OXO-GLUCOSE-6-PHOSPHATE:GLUTAMATE AMINOTRANSFERASE"/>
    <property type="match status" value="1"/>
</dbReference>
<dbReference type="Gene3D" id="3.90.1150.10">
    <property type="entry name" value="Aspartate Aminotransferase, domain 1"/>
    <property type="match status" value="1"/>
</dbReference>
<dbReference type="Pfam" id="PF01041">
    <property type="entry name" value="DegT_DnrJ_EryC1"/>
    <property type="match status" value="1"/>
</dbReference>
<dbReference type="Gene3D" id="3.40.640.10">
    <property type="entry name" value="Type I PLP-dependent aspartate aminotransferase-like (Major domain)"/>
    <property type="match status" value="1"/>
</dbReference>
<dbReference type="PANTHER" id="PTHR30244">
    <property type="entry name" value="TRANSAMINASE"/>
    <property type="match status" value="1"/>
</dbReference>
<keyword evidence="1 4" id="KW-0663">Pyridoxal phosphate</keyword>
<protein>
    <submittedName>
        <fullName evidence="6">Glutamine--scyllo-inositol aminotransferase</fullName>
    </submittedName>
</protein>